<keyword evidence="3" id="KW-1185">Reference proteome</keyword>
<keyword evidence="1" id="KW-0472">Membrane</keyword>
<dbReference type="EMBL" id="MU620920">
    <property type="protein sequence ID" value="KAI8579436.1"/>
    <property type="molecule type" value="Genomic_DNA"/>
</dbReference>
<proteinExistence type="predicted"/>
<organism evidence="2 3">
    <name type="scientific">Umbelopsis ramanniana AG</name>
    <dbReference type="NCBI Taxonomy" id="1314678"/>
    <lineage>
        <taxon>Eukaryota</taxon>
        <taxon>Fungi</taxon>
        <taxon>Fungi incertae sedis</taxon>
        <taxon>Mucoromycota</taxon>
        <taxon>Mucoromycotina</taxon>
        <taxon>Umbelopsidomycetes</taxon>
        <taxon>Umbelopsidales</taxon>
        <taxon>Umbelopsidaceae</taxon>
        <taxon>Umbelopsis</taxon>
    </lineage>
</organism>
<protein>
    <submittedName>
        <fullName evidence="2">Uncharacterized protein</fullName>
    </submittedName>
</protein>
<comment type="caution">
    <text evidence="2">The sequence shown here is derived from an EMBL/GenBank/DDBJ whole genome shotgun (WGS) entry which is preliminary data.</text>
</comment>
<sequence length="52" mass="5806">MAQKLSPGAKRLRTIIVTVPFIVTTSYILYKRLVLGEQPRVNDGKPVRPKGV</sequence>
<gene>
    <name evidence="2" type="ORF">K450DRAFT_242162</name>
</gene>
<reference evidence="2" key="1">
    <citation type="submission" date="2021-06" db="EMBL/GenBank/DDBJ databases">
        <authorList>
            <consortium name="DOE Joint Genome Institute"/>
            <person name="Mondo S.J."/>
            <person name="Amses K.R."/>
            <person name="Simmons D.R."/>
            <person name="Longcore J.E."/>
            <person name="Seto K."/>
            <person name="Alves G.H."/>
            <person name="Bonds A.E."/>
            <person name="Quandt C.A."/>
            <person name="Davis W.J."/>
            <person name="Chang Y."/>
            <person name="Letcher P.M."/>
            <person name="Powell M.J."/>
            <person name="Kuo A."/>
            <person name="Labutti K."/>
            <person name="Pangilinan J."/>
            <person name="Andreopoulos W."/>
            <person name="Tritt A."/>
            <person name="Riley R."/>
            <person name="Hundley H."/>
            <person name="Johnson J."/>
            <person name="Lipzen A."/>
            <person name="Barry K."/>
            <person name="Berbee M.L."/>
            <person name="Buchler N.E."/>
            <person name="Grigoriev I.V."/>
            <person name="Spatafora J.W."/>
            <person name="Stajich J.E."/>
            <person name="James T.Y."/>
        </authorList>
    </citation>
    <scope>NUCLEOTIDE SEQUENCE</scope>
    <source>
        <strain evidence="2">AG</strain>
    </source>
</reference>
<keyword evidence="1" id="KW-1133">Transmembrane helix</keyword>
<dbReference type="Proteomes" id="UP001206595">
    <property type="component" value="Unassembled WGS sequence"/>
</dbReference>
<evidence type="ECO:0000313" key="2">
    <source>
        <dbReference type="EMBL" id="KAI8579436.1"/>
    </source>
</evidence>
<evidence type="ECO:0000256" key="1">
    <source>
        <dbReference type="SAM" id="Phobius"/>
    </source>
</evidence>
<dbReference type="GeneID" id="75914551"/>
<dbReference type="AlphaFoldDB" id="A0AAD5HEC3"/>
<dbReference type="RefSeq" id="XP_051444440.1">
    <property type="nucleotide sequence ID" value="XM_051589206.1"/>
</dbReference>
<accession>A0AAD5HEC3</accession>
<feature type="transmembrane region" description="Helical" evidence="1">
    <location>
        <begin position="12"/>
        <end position="30"/>
    </location>
</feature>
<reference evidence="2" key="2">
    <citation type="journal article" date="2022" name="Proc. Natl. Acad. Sci. U.S.A.">
        <title>Diploid-dominant life cycles characterize the early evolution of Fungi.</title>
        <authorList>
            <person name="Amses K.R."/>
            <person name="Simmons D.R."/>
            <person name="Longcore J.E."/>
            <person name="Mondo S.J."/>
            <person name="Seto K."/>
            <person name="Jeronimo G.H."/>
            <person name="Bonds A.E."/>
            <person name="Quandt C.A."/>
            <person name="Davis W.J."/>
            <person name="Chang Y."/>
            <person name="Federici B.A."/>
            <person name="Kuo A."/>
            <person name="LaButti K."/>
            <person name="Pangilinan J."/>
            <person name="Andreopoulos W."/>
            <person name="Tritt A."/>
            <person name="Riley R."/>
            <person name="Hundley H."/>
            <person name="Johnson J."/>
            <person name="Lipzen A."/>
            <person name="Barry K."/>
            <person name="Lang B.F."/>
            <person name="Cuomo C.A."/>
            <person name="Buchler N.E."/>
            <person name="Grigoriev I.V."/>
            <person name="Spatafora J.W."/>
            <person name="Stajich J.E."/>
            <person name="James T.Y."/>
        </authorList>
    </citation>
    <scope>NUCLEOTIDE SEQUENCE</scope>
    <source>
        <strain evidence="2">AG</strain>
    </source>
</reference>
<name>A0AAD5HEC3_UMBRA</name>
<keyword evidence="1" id="KW-0812">Transmembrane</keyword>
<evidence type="ECO:0000313" key="3">
    <source>
        <dbReference type="Proteomes" id="UP001206595"/>
    </source>
</evidence>